<feature type="signal peptide" evidence="1">
    <location>
        <begin position="1"/>
        <end position="31"/>
    </location>
</feature>
<dbReference type="EMBL" id="BGZK01002384">
    <property type="protein sequence ID" value="GBP93489.1"/>
    <property type="molecule type" value="Genomic_DNA"/>
</dbReference>
<dbReference type="Proteomes" id="UP000299102">
    <property type="component" value="Unassembled WGS sequence"/>
</dbReference>
<name>A0A4C2A2S8_EUMVA</name>
<evidence type="ECO:0000313" key="2">
    <source>
        <dbReference type="EMBL" id="GBP93489.1"/>
    </source>
</evidence>
<accession>A0A4C2A2S8</accession>
<protein>
    <submittedName>
        <fullName evidence="2">Uncharacterized protein</fullName>
    </submittedName>
</protein>
<keyword evidence="3" id="KW-1185">Reference proteome</keyword>
<organism evidence="2 3">
    <name type="scientific">Eumeta variegata</name>
    <name type="common">Bagworm moth</name>
    <name type="synonym">Eumeta japonica</name>
    <dbReference type="NCBI Taxonomy" id="151549"/>
    <lineage>
        <taxon>Eukaryota</taxon>
        <taxon>Metazoa</taxon>
        <taxon>Ecdysozoa</taxon>
        <taxon>Arthropoda</taxon>
        <taxon>Hexapoda</taxon>
        <taxon>Insecta</taxon>
        <taxon>Pterygota</taxon>
        <taxon>Neoptera</taxon>
        <taxon>Endopterygota</taxon>
        <taxon>Lepidoptera</taxon>
        <taxon>Glossata</taxon>
        <taxon>Ditrysia</taxon>
        <taxon>Tineoidea</taxon>
        <taxon>Psychidae</taxon>
        <taxon>Oiketicinae</taxon>
        <taxon>Eumeta</taxon>
    </lineage>
</organism>
<evidence type="ECO:0000313" key="3">
    <source>
        <dbReference type="Proteomes" id="UP000299102"/>
    </source>
</evidence>
<sequence length="104" mass="11904">MSGRRARARPRRRHNRAFIAFFLRAVVALKAADIKFTIALKCPKSRADVRPDHTYFHPHKSRTVPINMYKQRARRPNGITIGVGLLGAYRRALARGRSRRAAGR</sequence>
<comment type="caution">
    <text evidence="2">The sequence shown here is derived from an EMBL/GenBank/DDBJ whole genome shotgun (WGS) entry which is preliminary data.</text>
</comment>
<evidence type="ECO:0000256" key="1">
    <source>
        <dbReference type="SAM" id="SignalP"/>
    </source>
</evidence>
<dbReference type="AlphaFoldDB" id="A0A4C2A2S8"/>
<feature type="chain" id="PRO_5020024223" evidence="1">
    <location>
        <begin position="32"/>
        <end position="104"/>
    </location>
</feature>
<gene>
    <name evidence="2" type="ORF">EVAR_32917_1</name>
</gene>
<reference evidence="2 3" key="1">
    <citation type="journal article" date="2019" name="Commun. Biol.">
        <title>The bagworm genome reveals a unique fibroin gene that provides high tensile strength.</title>
        <authorList>
            <person name="Kono N."/>
            <person name="Nakamura H."/>
            <person name="Ohtoshi R."/>
            <person name="Tomita M."/>
            <person name="Numata K."/>
            <person name="Arakawa K."/>
        </authorList>
    </citation>
    <scope>NUCLEOTIDE SEQUENCE [LARGE SCALE GENOMIC DNA]</scope>
</reference>
<keyword evidence="1" id="KW-0732">Signal</keyword>
<proteinExistence type="predicted"/>